<organism evidence="1 2">
    <name type="scientific">Trichomalopsis sarcophagae</name>
    <dbReference type="NCBI Taxonomy" id="543379"/>
    <lineage>
        <taxon>Eukaryota</taxon>
        <taxon>Metazoa</taxon>
        <taxon>Ecdysozoa</taxon>
        <taxon>Arthropoda</taxon>
        <taxon>Hexapoda</taxon>
        <taxon>Insecta</taxon>
        <taxon>Pterygota</taxon>
        <taxon>Neoptera</taxon>
        <taxon>Endopterygota</taxon>
        <taxon>Hymenoptera</taxon>
        <taxon>Apocrita</taxon>
        <taxon>Proctotrupomorpha</taxon>
        <taxon>Chalcidoidea</taxon>
        <taxon>Pteromalidae</taxon>
        <taxon>Pteromalinae</taxon>
        <taxon>Trichomalopsis</taxon>
    </lineage>
</organism>
<dbReference type="AlphaFoldDB" id="A0A232EFB2"/>
<evidence type="ECO:0000313" key="2">
    <source>
        <dbReference type="Proteomes" id="UP000215335"/>
    </source>
</evidence>
<accession>A0A232EFB2</accession>
<dbReference type="EMBL" id="NNAY01005077">
    <property type="protein sequence ID" value="OXU17033.1"/>
    <property type="molecule type" value="Genomic_DNA"/>
</dbReference>
<sequence>MVFAIDRVIVKLQRSELIKLKTSLYKGAADDTICLVLDIAVQYVIINCVTSIIAKKIIELDFLVTNIPTEVKESTNVWISSFLAKDTVSHSGTYAGTFAL</sequence>
<keyword evidence="2" id="KW-1185">Reference proteome</keyword>
<protein>
    <submittedName>
        <fullName evidence="1">Uncharacterized protein</fullName>
    </submittedName>
</protein>
<proteinExistence type="predicted"/>
<name>A0A232EFB2_9HYME</name>
<dbReference type="Proteomes" id="UP000215335">
    <property type="component" value="Unassembled WGS sequence"/>
</dbReference>
<reference evidence="1 2" key="1">
    <citation type="journal article" date="2017" name="Curr. Biol.">
        <title>The Evolution of Venom by Co-option of Single-Copy Genes.</title>
        <authorList>
            <person name="Martinson E.O."/>
            <person name="Mrinalini"/>
            <person name="Kelkar Y.D."/>
            <person name="Chang C.H."/>
            <person name="Werren J.H."/>
        </authorList>
    </citation>
    <scope>NUCLEOTIDE SEQUENCE [LARGE SCALE GENOMIC DNA]</scope>
    <source>
        <strain evidence="1 2">Alberta</strain>
        <tissue evidence="1">Whole body</tissue>
    </source>
</reference>
<comment type="caution">
    <text evidence="1">The sequence shown here is derived from an EMBL/GenBank/DDBJ whole genome shotgun (WGS) entry which is preliminary data.</text>
</comment>
<gene>
    <name evidence="1" type="ORF">TSAR_016770</name>
</gene>
<evidence type="ECO:0000313" key="1">
    <source>
        <dbReference type="EMBL" id="OXU17033.1"/>
    </source>
</evidence>